<dbReference type="PANTHER" id="PTHR35481:SF1">
    <property type="entry name" value="DNA-DIRECTED RNA POLYMERASE SUBUNIT ALPHA"/>
    <property type="match status" value="1"/>
</dbReference>
<evidence type="ECO:0000313" key="2">
    <source>
        <dbReference type="EMBL" id="ERM97960.1"/>
    </source>
</evidence>
<dbReference type="PANTHER" id="PTHR35481">
    <property type="entry name" value="DNA-DIRECTED RNA POLYMERASE SUBUNIT ALPHA"/>
    <property type="match status" value="1"/>
</dbReference>
<reference evidence="3" key="1">
    <citation type="journal article" date="2013" name="Science">
        <title>The Amborella genome and the evolution of flowering plants.</title>
        <authorList>
            <consortium name="Amborella Genome Project"/>
        </authorList>
    </citation>
    <scope>NUCLEOTIDE SEQUENCE [LARGE SCALE GENOMIC DNA]</scope>
</reference>
<dbReference type="AlphaFoldDB" id="W1NSW4"/>
<evidence type="ECO:0000259" key="1">
    <source>
        <dbReference type="Pfam" id="PF25475"/>
    </source>
</evidence>
<keyword evidence="3" id="KW-1185">Reference proteome</keyword>
<accession>W1NSW4</accession>
<name>W1NSW4_AMBTC</name>
<gene>
    <name evidence="2" type="ORF">AMTR_s00117p00088610</name>
</gene>
<dbReference type="Proteomes" id="UP000017836">
    <property type="component" value="Unassembled WGS sequence"/>
</dbReference>
<sequence>MIRKSLEDEGEAIYNNQVHKTFYRNVPEEYVKTIECQAIPKLGLFELLNCLIILQIETNTTRHLVIDISCLCKNVDLRLILVSKKILTELLTGKLRWPLKKEGTGVRFSIQAVWHTESKYFQGPTTKLRLRHINRYNFQNSTGEVSWEVKCQNARDNQTLDGSNAGWQQGRDGGTSRNIKSKWEEFLSC</sequence>
<dbReference type="HOGENOM" id="CLU_1436251_0_0_1"/>
<proteinExistence type="predicted"/>
<dbReference type="Gramene" id="ERM97960">
    <property type="protein sequence ID" value="ERM97960"/>
    <property type="gene ID" value="AMTR_s00117p00088610"/>
</dbReference>
<feature type="domain" description="DUF7903" evidence="1">
    <location>
        <begin position="93"/>
        <end position="152"/>
    </location>
</feature>
<organism evidence="2 3">
    <name type="scientific">Amborella trichopoda</name>
    <dbReference type="NCBI Taxonomy" id="13333"/>
    <lineage>
        <taxon>Eukaryota</taxon>
        <taxon>Viridiplantae</taxon>
        <taxon>Streptophyta</taxon>
        <taxon>Embryophyta</taxon>
        <taxon>Tracheophyta</taxon>
        <taxon>Spermatophyta</taxon>
        <taxon>Magnoliopsida</taxon>
        <taxon>Amborellales</taxon>
        <taxon>Amborellaceae</taxon>
        <taxon>Amborella</taxon>
    </lineage>
</organism>
<protein>
    <recommendedName>
        <fullName evidence="1">DUF7903 domain-containing protein</fullName>
    </recommendedName>
</protein>
<dbReference type="EMBL" id="KI395608">
    <property type="protein sequence ID" value="ERM97960.1"/>
    <property type="molecule type" value="Genomic_DNA"/>
</dbReference>
<evidence type="ECO:0000313" key="3">
    <source>
        <dbReference type="Proteomes" id="UP000017836"/>
    </source>
</evidence>
<dbReference type="InterPro" id="IPR057225">
    <property type="entry name" value="DUF7903"/>
</dbReference>
<dbReference type="Pfam" id="PF25475">
    <property type="entry name" value="DUF7903"/>
    <property type="match status" value="2"/>
</dbReference>
<dbReference type="OMA" id="AVWHTES"/>
<feature type="domain" description="DUF7903" evidence="1">
    <location>
        <begin position="51"/>
        <end position="90"/>
    </location>
</feature>